<gene>
    <name evidence="1" type="ORF">ECPE_LOCUS6489</name>
</gene>
<sequence>MLTRGYQPELPQGASHSYIINLFIDISFKDEPYPANTEIQRDYEIAREKPYFTGLVSNSGEFDEHFAQDLLPLSQIQSEKQIETFDDVHLRQLLISHPQNAAIRLNENLLLEEVLHFWRGLKGTNATCGAHCKRRINMLN</sequence>
<evidence type="ECO:0000313" key="3">
    <source>
        <dbReference type="WBParaSite" id="ECPE_0000650201-mRNA-1"/>
    </source>
</evidence>
<dbReference type="OrthoDB" id="3045089at2759"/>
<protein>
    <submittedName>
        <fullName evidence="1 3">Uncharacterized protein</fullName>
    </submittedName>
</protein>
<evidence type="ECO:0000313" key="1">
    <source>
        <dbReference type="EMBL" id="VDP78510.1"/>
    </source>
</evidence>
<proteinExistence type="predicted"/>
<dbReference type="AlphaFoldDB" id="A0A183AHQ4"/>
<dbReference type="Proteomes" id="UP000272942">
    <property type="component" value="Unassembled WGS sequence"/>
</dbReference>
<dbReference type="WBParaSite" id="ECPE_0000650201-mRNA-1">
    <property type="protein sequence ID" value="ECPE_0000650201-mRNA-1"/>
    <property type="gene ID" value="ECPE_0000650201"/>
</dbReference>
<organism evidence="3">
    <name type="scientific">Echinostoma caproni</name>
    <dbReference type="NCBI Taxonomy" id="27848"/>
    <lineage>
        <taxon>Eukaryota</taxon>
        <taxon>Metazoa</taxon>
        <taxon>Spiralia</taxon>
        <taxon>Lophotrochozoa</taxon>
        <taxon>Platyhelminthes</taxon>
        <taxon>Trematoda</taxon>
        <taxon>Digenea</taxon>
        <taxon>Plagiorchiida</taxon>
        <taxon>Echinostomata</taxon>
        <taxon>Echinostomatoidea</taxon>
        <taxon>Echinostomatidae</taxon>
        <taxon>Echinostoma</taxon>
    </lineage>
</organism>
<accession>A0A183AHQ4</accession>
<reference evidence="1 2" key="2">
    <citation type="submission" date="2018-11" db="EMBL/GenBank/DDBJ databases">
        <authorList>
            <consortium name="Pathogen Informatics"/>
        </authorList>
    </citation>
    <scope>NUCLEOTIDE SEQUENCE [LARGE SCALE GENOMIC DNA]</scope>
    <source>
        <strain evidence="1 2">Egypt</strain>
    </source>
</reference>
<evidence type="ECO:0000313" key="2">
    <source>
        <dbReference type="Proteomes" id="UP000272942"/>
    </source>
</evidence>
<keyword evidence="2" id="KW-1185">Reference proteome</keyword>
<reference evidence="3" key="1">
    <citation type="submission" date="2016-06" db="UniProtKB">
        <authorList>
            <consortium name="WormBaseParasite"/>
        </authorList>
    </citation>
    <scope>IDENTIFICATION</scope>
</reference>
<name>A0A183AHQ4_9TREM</name>
<dbReference type="EMBL" id="UZAN01043498">
    <property type="protein sequence ID" value="VDP78510.1"/>
    <property type="molecule type" value="Genomic_DNA"/>
</dbReference>